<comment type="caution">
    <text evidence="2">The sequence shown here is derived from an EMBL/GenBank/DDBJ whole genome shotgun (WGS) entry which is preliminary data.</text>
</comment>
<feature type="region of interest" description="Disordered" evidence="1">
    <location>
        <begin position="138"/>
        <end position="198"/>
    </location>
</feature>
<evidence type="ECO:0000313" key="2">
    <source>
        <dbReference type="EMBL" id="GAA2635512.1"/>
    </source>
</evidence>
<evidence type="ECO:0000313" key="3">
    <source>
        <dbReference type="Proteomes" id="UP001501447"/>
    </source>
</evidence>
<feature type="compositionally biased region" description="Basic and acidic residues" evidence="1">
    <location>
        <begin position="155"/>
        <end position="190"/>
    </location>
</feature>
<dbReference type="RefSeq" id="WP_344570189.1">
    <property type="nucleotide sequence ID" value="NZ_BAAARJ010000025.1"/>
</dbReference>
<sequence>MSKHHQWPDLKGQSYVAAPELPSYDRPPASDVTIVCRDGIQETRPALAPKLSRGSYDLARPESQESGKSAKQCASCDGEFKEGQRKQRRYDAWRHMPGECAPAAVQPVQHRPTGRKVPLHEKVARRFWIRRRCPVCDAKAGQDCTDPGEGGGKAIRREHGHDERIEPTRRTAHRAGERKHGPLLPDDEHLLPGLPRQA</sequence>
<reference evidence="3" key="1">
    <citation type="journal article" date="2019" name="Int. J. Syst. Evol. Microbiol.">
        <title>The Global Catalogue of Microorganisms (GCM) 10K type strain sequencing project: providing services to taxonomists for standard genome sequencing and annotation.</title>
        <authorList>
            <consortium name="The Broad Institute Genomics Platform"/>
            <consortium name="The Broad Institute Genome Sequencing Center for Infectious Disease"/>
            <person name="Wu L."/>
            <person name="Ma J."/>
        </authorList>
    </citation>
    <scope>NUCLEOTIDE SEQUENCE [LARGE SCALE GENOMIC DNA]</scope>
    <source>
        <strain evidence="3">JCM 16373</strain>
    </source>
</reference>
<evidence type="ECO:0000256" key="1">
    <source>
        <dbReference type="SAM" id="MobiDB-lite"/>
    </source>
</evidence>
<organism evidence="2 3">
    <name type="scientific">Streptomyces axinellae</name>
    <dbReference type="NCBI Taxonomy" id="552788"/>
    <lineage>
        <taxon>Bacteria</taxon>
        <taxon>Bacillati</taxon>
        <taxon>Actinomycetota</taxon>
        <taxon>Actinomycetes</taxon>
        <taxon>Kitasatosporales</taxon>
        <taxon>Streptomycetaceae</taxon>
        <taxon>Streptomyces</taxon>
    </lineage>
</organism>
<proteinExistence type="predicted"/>
<feature type="region of interest" description="Disordered" evidence="1">
    <location>
        <begin position="46"/>
        <end position="88"/>
    </location>
</feature>
<keyword evidence="3" id="KW-1185">Reference proteome</keyword>
<dbReference type="Proteomes" id="UP001501447">
    <property type="component" value="Unassembled WGS sequence"/>
</dbReference>
<dbReference type="EMBL" id="BAAARJ010000025">
    <property type="protein sequence ID" value="GAA2635512.1"/>
    <property type="molecule type" value="Genomic_DNA"/>
</dbReference>
<feature type="compositionally biased region" description="Basic and acidic residues" evidence="1">
    <location>
        <begin position="78"/>
        <end position="88"/>
    </location>
</feature>
<name>A0ABP6D4F4_9ACTN</name>
<accession>A0ABP6D4F4</accession>
<protein>
    <submittedName>
        <fullName evidence="2">Uncharacterized protein</fullName>
    </submittedName>
</protein>
<gene>
    <name evidence="2" type="ORF">GCM10009863_59920</name>
</gene>